<gene>
    <name evidence="2" type="ORF">SAMN02745220_02561</name>
</gene>
<protein>
    <submittedName>
        <fullName evidence="2">Uncharacterized protein</fullName>
    </submittedName>
</protein>
<organism evidence="2 3">
    <name type="scientific">Desulfopila aestuarii DSM 18488</name>
    <dbReference type="NCBI Taxonomy" id="1121416"/>
    <lineage>
        <taxon>Bacteria</taxon>
        <taxon>Pseudomonadati</taxon>
        <taxon>Thermodesulfobacteriota</taxon>
        <taxon>Desulfobulbia</taxon>
        <taxon>Desulfobulbales</taxon>
        <taxon>Desulfocapsaceae</taxon>
        <taxon>Desulfopila</taxon>
    </lineage>
</organism>
<keyword evidence="3" id="KW-1185">Reference proteome</keyword>
<name>A0A1M7Y8K9_9BACT</name>
<evidence type="ECO:0000313" key="3">
    <source>
        <dbReference type="Proteomes" id="UP000184603"/>
    </source>
</evidence>
<accession>A0A1M7Y8K9</accession>
<dbReference type="AlphaFoldDB" id="A0A1M7Y8K9"/>
<evidence type="ECO:0000256" key="1">
    <source>
        <dbReference type="SAM" id="MobiDB-lite"/>
    </source>
</evidence>
<sequence length="71" mass="7987">MITSTDYDKWERQWLPNGIITIPPKPSIPFHPSVKQQDKYSSQPHHGNSAFMIGRPIPNICGFLGGEIVDP</sequence>
<reference evidence="2 3" key="1">
    <citation type="submission" date="2016-12" db="EMBL/GenBank/DDBJ databases">
        <authorList>
            <person name="Song W.-J."/>
            <person name="Kurnit D.M."/>
        </authorList>
    </citation>
    <scope>NUCLEOTIDE SEQUENCE [LARGE SCALE GENOMIC DNA]</scope>
    <source>
        <strain evidence="2 3">DSM 18488</strain>
    </source>
</reference>
<dbReference type="Proteomes" id="UP000184603">
    <property type="component" value="Unassembled WGS sequence"/>
</dbReference>
<feature type="region of interest" description="Disordered" evidence="1">
    <location>
        <begin position="26"/>
        <end position="48"/>
    </location>
</feature>
<dbReference type="EMBL" id="FRFE01000011">
    <property type="protein sequence ID" value="SHO48957.1"/>
    <property type="molecule type" value="Genomic_DNA"/>
</dbReference>
<evidence type="ECO:0000313" key="2">
    <source>
        <dbReference type="EMBL" id="SHO48957.1"/>
    </source>
</evidence>
<proteinExistence type="predicted"/>